<proteinExistence type="predicted"/>
<evidence type="ECO:0000313" key="3">
    <source>
        <dbReference type="EMBL" id="AGP47065.1"/>
    </source>
</evidence>
<evidence type="ECO:0000256" key="1">
    <source>
        <dbReference type="SAM" id="Phobius"/>
    </source>
</evidence>
<accession>S4YS82</accession>
<dbReference type="PATRIC" id="fig|1348660.3.peg.2712"/>
<feature type="domain" description="Anti-sigma K factor RskA C-terminal" evidence="2">
    <location>
        <begin position="94"/>
        <end position="216"/>
    </location>
</feature>
<keyword evidence="1" id="KW-0472">Membrane</keyword>
<dbReference type="KEGG" id="sry:M621_13820"/>
<evidence type="ECO:0000313" key="4">
    <source>
        <dbReference type="Proteomes" id="UP000014900"/>
    </source>
</evidence>
<dbReference type="GO" id="GO:0016989">
    <property type="term" value="F:sigma factor antagonist activity"/>
    <property type="evidence" value="ECO:0007669"/>
    <property type="project" value="TreeGrafter"/>
</dbReference>
<keyword evidence="1" id="KW-1133">Transmembrane helix</keyword>
<dbReference type="PANTHER" id="PTHR37461">
    <property type="entry name" value="ANTI-SIGMA-K FACTOR RSKA"/>
    <property type="match status" value="1"/>
</dbReference>
<organism evidence="3 4">
    <name type="scientific">Serratia plymuthica S13</name>
    <dbReference type="NCBI Taxonomy" id="1348660"/>
    <lineage>
        <taxon>Bacteria</taxon>
        <taxon>Pseudomonadati</taxon>
        <taxon>Pseudomonadota</taxon>
        <taxon>Gammaproteobacteria</taxon>
        <taxon>Enterobacterales</taxon>
        <taxon>Yersiniaceae</taxon>
        <taxon>Serratia</taxon>
    </lineage>
</organism>
<keyword evidence="1" id="KW-0812">Transmembrane</keyword>
<protein>
    <recommendedName>
        <fullName evidence="2">Anti-sigma K factor RskA C-terminal domain-containing protein</fullName>
    </recommendedName>
</protein>
<dbReference type="PANTHER" id="PTHR37461:SF1">
    <property type="entry name" value="ANTI-SIGMA-K FACTOR RSKA"/>
    <property type="match status" value="1"/>
</dbReference>
<dbReference type="RefSeq" id="WP_020439156.1">
    <property type="nucleotide sequence ID" value="NC_021659.1"/>
</dbReference>
<dbReference type="Proteomes" id="UP000014900">
    <property type="component" value="Chromosome"/>
</dbReference>
<dbReference type="EMBL" id="CP006566">
    <property type="protein sequence ID" value="AGP47065.1"/>
    <property type="molecule type" value="Genomic_DNA"/>
</dbReference>
<dbReference type="GO" id="GO:0006417">
    <property type="term" value="P:regulation of translation"/>
    <property type="evidence" value="ECO:0007669"/>
    <property type="project" value="TreeGrafter"/>
</dbReference>
<feature type="transmembrane region" description="Helical" evidence="1">
    <location>
        <begin position="89"/>
        <end position="108"/>
    </location>
</feature>
<sequence>MTIQEKEAFYAAEYVLGLTDNQTRQQLDKRLNEDAAFAADVQRWQKAFSGIDVITPDVTPSPALWQQIEHDLNPSHSSLKTTFSHQRPMFWLGWALAAALAGVVIFTTEIKPETTHYLQPIAVLSGSQPNAQFVVNLDKSTSVIQVSALNVTLPQDKNLQLWLIKGSTPPRSLGLILHRYSNAFQLPSERLDNQSMLAISLEPVGGSKLAGPSGPVVFQGKVTPL</sequence>
<dbReference type="HOGENOM" id="CLU_075065_2_0_6"/>
<dbReference type="AlphaFoldDB" id="S4YS82"/>
<evidence type="ECO:0000259" key="2">
    <source>
        <dbReference type="Pfam" id="PF10099"/>
    </source>
</evidence>
<dbReference type="InterPro" id="IPR018764">
    <property type="entry name" value="RskA_C"/>
</dbReference>
<dbReference type="GO" id="GO:0005886">
    <property type="term" value="C:plasma membrane"/>
    <property type="evidence" value="ECO:0007669"/>
    <property type="project" value="InterPro"/>
</dbReference>
<name>S4YS82_SERPL</name>
<dbReference type="Pfam" id="PF10099">
    <property type="entry name" value="RskA_C"/>
    <property type="match status" value="1"/>
</dbReference>
<dbReference type="InterPro" id="IPR051474">
    <property type="entry name" value="Anti-sigma-K/W_factor"/>
</dbReference>
<reference evidence="3 4" key="1">
    <citation type="journal article" date="2013" name="Genome Announc.">
        <title>Genome Sequence of Serratia plymuthica Strain S13, an Endophyte with Germination- and Plant-Growth-Promoting Activity from the Flower of Styrian Oil Pumpkin.</title>
        <authorList>
            <person name="Muller H."/>
            <person name="Furnkranz M."/>
            <person name="Grube M."/>
            <person name="Berg G."/>
        </authorList>
    </citation>
    <scope>NUCLEOTIDE SEQUENCE [LARGE SCALE GENOMIC DNA]</scope>
    <source>
        <strain evidence="3">S13</strain>
    </source>
</reference>
<gene>
    <name evidence="3" type="ORF">M621_13820</name>
</gene>